<reference evidence="1 2" key="1">
    <citation type="submission" date="2019-06" db="EMBL/GenBank/DDBJ databases">
        <title>Genome analyses of bacteria isolated from kimchi.</title>
        <authorList>
            <person name="Lee S."/>
            <person name="Ahn S."/>
            <person name="Roh S."/>
        </authorList>
    </citation>
    <scope>NUCLEOTIDE SEQUENCE [LARGE SCALE GENOMIC DNA]</scope>
    <source>
        <strain evidence="1 2">CBA3630</strain>
    </source>
</reference>
<dbReference type="RefSeq" id="WP_071952068.1">
    <property type="nucleotide sequence ID" value="NZ_CP042383.1"/>
</dbReference>
<proteinExistence type="predicted"/>
<name>A0A5B8T035_LEUPS</name>
<organism evidence="1 2">
    <name type="scientific">Leuconostoc pseudomesenteroides</name>
    <dbReference type="NCBI Taxonomy" id="33968"/>
    <lineage>
        <taxon>Bacteria</taxon>
        <taxon>Bacillati</taxon>
        <taxon>Bacillota</taxon>
        <taxon>Bacilli</taxon>
        <taxon>Lactobacillales</taxon>
        <taxon>Lactobacillaceae</taxon>
        <taxon>Leuconostoc</taxon>
    </lineage>
</organism>
<dbReference type="Proteomes" id="UP000321296">
    <property type="component" value="Chromosome"/>
</dbReference>
<dbReference type="AlphaFoldDB" id="A0A5B8T035"/>
<accession>A0A5B8T035</accession>
<evidence type="ECO:0000313" key="1">
    <source>
        <dbReference type="EMBL" id="QEA42529.1"/>
    </source>
</evidence>
<sequence length="77" mass="8862">MATTIYYKLEQLPYGSVRRYASTNKDIVQKGGYPVFFEIYGKERSDSYILADTKNDLIQKYGQNIKLVDLSVGDKSR</sequence>
<dbReference type="EMBL" id="CP042383">
    <property type="protein sequence ID" value="QEA42529.1"/>
    <property type="molecule type" value="Genomic_DNA"/>
</dbReference>
<gene>
    <name evidence="1" type="ORF">FGL85_08465</name>
</gene>
<dbReference type="KEGG" id="lpse:FGL85_08465"/>
<evidence type="ECO:0000313" key="2">
    <source>
        <dbReference type="Proteomes" id="UP000321296"/>
    </source>
</evidence>
<protein>
    <submittedName>
        <fullName evidence="1">Uncharacterized protein</fullName>
    </submittedName>
</protein>